<proteinExistence type="inferred from homology"/>
<evidence type="ECO:0000256" key="1">
    <source>
        <dbReference type="ARBA" id="ARBA00009981"/>
    </source>
</evidence>
<dbReference type="InterPro" id="IPR051416">
    <property type="entry name" value="phD-YefM_TA_antitoxins"/>
</dbReference>
<gene>
    <name evidence="2" type="ORF">UFOPK3376_02202</name>
</gene>
<comment type="similarity">
    <text evidence="1">Belongs to the phD/YefM antitoxin family.</text>
</comment>
<dbReference type="InterPro" id="IPR036165">
    <property type="entry name" value="YefM-like_sf"/>
</dbReference>
<dbReference type="EMBL" id="CAFBLP010000064">
    <property type="protein sequence ID" value="CAB4885869.1"/>
    <property type="molecule type" value="Genomic_DNA"/>
</dbReference>
<accession>A0A6J7F0N6</accession>
<dbReference type="PANTHER" id="PTHR35377">
    <property type="entry name" value="ANTITOXIN VAPB49-RELATED-RELATED"/>
    <property type="match status" value="1"/>
</dbReference>
<dbReference type="AlphaFoldDB" id="A0A6J7F0N6"/>
<dbReference type="Pfam" id="PF02604">
    <property type="entry name" value="PhdYeFM_antitox"/>
    <property type="match status" value="1"/>
</dbReference>
<dbReference type="NCBIfam" id="TIGR01552">
    <property type="entry name" value="phd_fam"/>
    <property type="match status" value="1"/>
</dbReference>
<dbReference type="Gene3D" id="3.40.1620.10">
    <property type="entry name" value="YefM-like domain"/>
    <property type="match status" value="1"/>
</dbReference>
<dbReference type="PANTHER" id="PTHR35377:SF5">
    <property type="entry name" value="ANTITOXIN VAPB46"/>
    <property type="match status" value="1"/>
</dbReference>
<dbReference type="InterPro" id="IPR006442">
    <property type="entry name" value="Antitoxin_Phd/YefM"/>
</dbReference>
<name>A0A6J7F0N6_9ZZZZ</name>
<organism evidence="2">
    <name type="scientific">freshwater metagenome</name>
    <dbReference type="NCBI Taxonomy" id="449393"/>
    <lineage>
        <taxon>unclassified sequences</taxon>
        <taxon>metagenomes</taxon>
        <taxon>ecological metagenomes</taxon>
    </lineage>
</organism>
<dbReference type="SUPFAM" id="SSF143120">
    <property type="entry name" value="YefM-like"/>
    <property type="match status" value="1"/>
</dbReference>
<evidence type="ECO:0000313" key="2">
    <source>
        <dbReference type="EMBL" id="CAB4885869.1"/>
    </source>
</evidence>
<protein>
    <submittedName>
        <fullName evidence="2">Unannotated protein</fullName>
    </submittedName>
</protein>
<dbReference type="GO" id="GO:0097351">
    <property type="term" value="F:toxin sequestering activity"/>
    <property type="evidence" value="ECO:0007669"/>
    <property type="project" value="TreeGrafter"/>
</dbReference>
<reference evidence="2" key="1">
    <citation type="submission" date="2020-05" db="EMBL/GenBank/DDBJ databases">
        <authorList>
            <person name="Chiriac C."/>
            <person name="Salcher M."/>
            <person name="Ghai R."/>
            <person name="Kavagutti S V."/>
        </authorList>
    </citation>
    <scope>NUCLEOTIDE SEQUENCE</scope>
</reference>
<sequence length="96" mass="10314">MAMKVATSTRIEVGVRDLKNNLSRYLGQVEAGIEVVVTDRGRPIARLSGIDVVPRDKLGALIEAGLVRVPTSKVRQRPVPLVSDGPVSDLVAEQRG</sequence>